<sequence length="116" mass="12316">MTLLERSLYIMGGAGIVAVLAWIGLTRELSVWNSVAGVLSCAAVAAGWIMHAAFARRVATDQSGAGDVVEQHGVHTTGSVTGKSGWRRSRDRISQRRIRAGGDIIGKQENPSGERS</sequence>
<evidence type="ECO:0000256" key="2">
    <source>
        <dbReference type="SAM" id="Phobius"/>
    </source>
</evidence>
<feature type="region of interest" description="Disordered" evidence="1">
    <location>
        <begin position="75"/>
        <end position="116"/>
    </location>
</feature>
<keyword evidence="2" id="KW-0472">Membrane</keyword>
<dbReference type="RefSeq" id="WP_143832809.1">
    <property type="nucleotide sequence ID" value="NZ_MCOK01000001.1"/>
</dbReference>
<dbReference type="AlphaFoldDB" id="A0A1V3BUR8"/>
<protein>
    <submittedName>
        <fullName evidence="3">Uncharacterized protein</fullName>
    </submittedName>
</protein>
<evidence type="ECO:0000313" key="4">
    <source>
        <dbReference type="Proteomes" id="UP000189004"/>
    </source>
</evidence>
<gene>
    <name evidence="3" type="ORF">NOSIN_00030</name>
</gene>
<name>A0A1V3BUR8_9ACTN</name>
<evidence type="ECO:0000313" key="3">
    <source>
        <dbReference type="EMBL" id="OOC52417.1"/>
    </source>
</evidence>
<dbReference type="Proteomes" id="UP000189004">
    <property type="component" value="Unassembled WGS sequence"/>
</dbReference>
<keyword evidence="2" id="KW-0812">Transmembrane</keyword>
<proteinExistence type="predicted"/>
<feature type="compositionally biased region" description="Basic residues" evidence="1">
    <location>
        <begin position="85"/>
        <end position="99"/>
    </location>
</feature>
<accession>A0A1V3BUR8</accession>
<dbReference type="EMBL" id="MCOK01000001">
    <property type="protein sequence ID" value="OOC52417.1"/>
    <property type="molecule type" value="Genomic_DNA"/>
</dbReference>
<feature type="transmembrane region" description="Helical" evidence="2">
    <location>
        <begin position="7"/>
        <end position="25"/>
    </location>
</feature>
<reference evidence="4" key="1">
    <citation type="submission" date="2016-08" db="EMBL/GenBank/DDBJ databases">
        <authorList>
            <person name="Tokovenko B."/>
            <person name="Kalinowski J."/>
        </authorList>
    </citation>
    <scope>NUCLEOTIDE SEQUENCE [LARGE SCALE GENOMIC DNA]</scope>
    <source>
        <strain evidence="4">UTMC102</strain>
    </source>
</reference>
<keyword evidence="2" id="KW-1133">Transmembrane helix</keyword>
<keyword evidence="4" id="KW-1185">Reference proteome</keyword>
<evidence type="ECO:0000256" key="1">
    <source>
        <dbReference type="SAM" id="MobiDB-lite"/>
    </source>
</evidence>
<organism evidence="3 4">
    <name type="scientific">Nocardiopsis sinuspersici</name>
    <dbReference type="NCBI Taxonomy" id="501010"/>
    <lineage>
        <taxon>Bacteria</taxon>
        <taxon>Bacillati</taxon>
        <taxon>Actinomycetota</taxon>
        <taxon>Actinomycetes</taxon>
        <taxon>Streptosporangiales</taxon>
        <taxon>Nocardiopsidaceae</taxon>
        <taxon>Nocardiopsis</taxon>
    </lineage>
</organism>
<feature type="transmembrane region" description="Helical" evidence="2">
    <location>
        <begin position="31"/>
        <end position="54"/>
    </location>
</feature>
<comment type="caution">
    <text evidence="3">The sequence shown here is derived from an EMBL/GenBank/DDBJ whole genome shotgun (WGS) entry which is preliminary data.</text>
</comment>